<feature type="non-terminal residue" evidence="11">
    <location>
        <position position="1"/>
    </location>
</feature>
<protein>
    <recommendedName>
        <fullName evidence="13">Cytochrome P450</fullName>
    </recommendedName>
</protein>
<accession>A0A819QAH8</accession>
<evidence type="ECO:0000256" key="6">
    <source>
        <dbReference type="ARBA" id="ARBA00023033"/>
    </source>
</evidence>
<evidence type="ECO:0000256" key="5">
    <source>
        <dbReference type="ARBA" id="ARBA00023004"/>
    </source>
</evidence>
<evidence type="ECO:0000256" key="3">
    <source>
        <dbReference type="ARBA" id="ARBA00022723"/>
    </source>
</evidence>
<feature type="region of interest" description="Disordered" evidence="9">
    <location>
        <begin position="34"/>
        <end position="53"/>
    </location>
</feature>
<evidence type="ECO:0000313" key="12">
    <source>
        <dbReference type="Proteomes" id="UP000663823"/>
    </source>
</evidence>
<reference evidence="11" key="1">
    <citation type="submission" date="2021-02" db="EMBL/GenBank/DDBJ databases">
        <authorList>
            <person name="Nowell W R."/>
        </authorList>
    </citation>
    <scope>NUCLEOTIDE SEQUENCE</scope>
</reference>
<dbReference type="Gene3D" id="1.10.630.10">
    <property type="entry name" value="Cytochrome P450"/>
    <property type="match status" value="1"/>
</dbReference>
<dbReference type="InterPro" id="IPR050196">
    <property type="entry name" value="Cytochrome_P450_Monoox"/>
</dbReference>
<evidence type="ECO:0000256" key="4">
    <source>
        <dbReference type="ARBA" id="ARBA00023002"/>
    </source>
</evidence>
<evidence type="ECO:0000256" key="8">
    <source>
        <dbReference type="RuleBase" id="RU000461"/>
    </source>
</evidence>
<dbReference type="InterPro" id="IPR002401">
    <property type="entry name" value="Cyt_P450_E_grp-I"/>
</dbReference>
<comment type="caution">
    <text evidence="11">The sequence shown here is derived from an EMBL/GenBank/DDBJ whole genome shotgun (WGS) entry which is preliminary data.</text>
</comment>
<evidence type="ECO:0008006" key="13">
    <source>
        <dbReference type="Google" id="ProtNLM"/>
    </source>
</evidence>
<dbReference type="GO" id="GO:0016705">
    <property type="term" value="F:oxidoreductase activity, acting on paired donors, with incorporation or reduction of molecular oxygen"/>
    <property type="evidence" value="ECO:0007669"/>
    <property type="project" value="InterPro"/>
</dbReference>
<keyword evidence="10" id="KW-1133">Transmembrane helix</keyword>
<sequence>MSGKTLKTVNEAFQDEYPDDEISARQTIYRLATKFDETGSMEDAPRSGRPTSITTEENMELVSESYTLNPQKSQRRAAHDLDISRSSVRRIMKELNLKPYKPRLLQALNEDDPDRRLEFSQWVLDSIREDPIILDRILWTDEAIFQTNGRTNRHKGVVATLFVIVITLIYIYLKRAYSPSPGDLPGVKPHIFFGNLINSGIWTGESAFHQVLLDYQHHFGDKFQYWLGSHRCLVFCRIEHAQTIFADRRTFENSPLNHSNFDLFCPNSLVLLTGAKWKRHMRILLPMLKLAKIIGHLETIVQCADRFIDQNLHPGQIHRDLLSCCESLTMNVIGFVAFGCDFDIHANSQIKKAVHDFESYAMWLLPLPWIFRWLGKIYLKYNWKYQRASRLFHGLAQKLVEEEQNKQSEMENEPPKNLIAALVSSLNEEANDEQVSSGLTSAEIFDEILTMILFGYEGMPPALLWFIFFSSKNPQVQQKMKEELREHHLLMTNNLKCVPPLTANNLSSLTYCECVIKEVLRLAPVIEYTIRIATCDTIVDDVKIHRGQNVFIPLHNINTDARYWHHADPHQFVPERFLAEDKNHHPLAMIPFGGGHRACVGEKLAWFQLKTIIVRMMQR</sequence>
<dbReference type="InterPro" id="IPR036396">
    <property type="entry name" value="Cyt_P450_sf"/>
</dbReference>
<keyword evidence="2 7" id="KW-0349">Heme</keyword>
<organism evidence="11 12">
    <name type="scientific">Rotaria sordida</name>
    <dbReference type="NCBI Taxonomy" id="392033"/>
    <lineage>
        <taxon>Eukaryota</taxon>
        <taxon>Metazoa</taxon>
        <taxon>Spiralia</taxon>
        <taxon>Gnathifera</taxon>
        <taxon>Rotifera</taxon>
        <taxon>Eurotatoria</taxon>
        <taxon>Bdelloidea</taxon>
        <taxon>Philodinida</taxon>
        <taxon>Philodinidae</taxon>
        <taxon>Rotaria</taxon>
    </lineage>
</organism>
<proteinExistence type="inferred from homology"/>
<dbReference type="Proteomes" id="UP000663823">
    <property type="component" value="Unassembled WGS sequence"/>
</dbReference>
<keyword evidence="5 7" id="KW-0408">Iron</keyword>
<evidence type="ECO:0000256" key="9">
    <source>
        <dbReference type="SAM" id="MobiDB-lite"/>
    </source>
</evidence>
<dbReference type="GO" id="GO:0005506">
    <property type="term" value="F:iron ion binding"/>
    <property type="evidence" value="ECO:0007669"/>
    <property type="project" value="InterPro"/>
</dbReference>
<keyword evidence="10" id="KW-0472">Membrane</keyword>
<gene>
    <name evidence="11" type="ORF">OTI717_LOCUS30694</name>
</gene>
<dbReference type="GO" id="GO:0020037">
    <property type="term" value="F:heme binding"/>
    <property type="evidence" value="ECO:0007669"/>
    <property type="project" value="InterPro"/>
</dbReference>
<evidence type="ECO:0000256" key="7">
    <source>
        <dbReference type="PIRSR" id="PIRSR602401-1"/>
    </source>
</evidence>
<feature type="binding site" description="axial binding residue" evidence="7">
    <location>
        <position position="599"/>
    </location>
    <ligand>
        <name>heme</name>
        <dbReference type="ChEBI" id="CHEBI:30413"/>
    </ligand>
    <ligandPart>
        <name>Fe</name>
        <dbReference type="ChEBI" id="CHEBI:18248"/>
    </ligandPart>
</feature>
<feature type="transmembrane region" description="Helical" evidence="10">
    <location>
        <begin position="156"/>
        <end position="173"/>
    </location>
</feature>
<dbReference type="PANTHER" id="PTHR24291:SF50">
    <property type="entry name" value="BIFUNCTIONAL ALBAFLAVENONE MONOOXYGENASE_TERPENE SYNTHASE"/>
    <property type="match status" value="1"/>
</dbReference>
<name>A0A819QAH8_9BILA</name>
<evidence type="ECO:0000256" key="2">
    <source>
        <dbReference type="ARBA" id="ARBA00022617"/>
    </source>
</evidence>
<dbReference type="EMBL" id="CAJOAX010008379">
    <property type="protein sequence ID" value="CAF4032111.1"/>
    <property type="molecule type" value="Genomic_DNA"/>
</dbReference>
<dbReference type="GO" id="GO:0004497">
    <property type="term" value="F:monooxygenase activity"/>
    <property type="evidence" value="ECO:0007669"/>
    <property type="project" value="UniProtKB-KW"/>
</dbReference>
<comment type="similarity">
    <text evidence="1 8">Belongs to the cytochrome P450 family.</text>
</comment>
<dbReference type="PRINTS" id="PR00385">
    <property type="entry name" value="P450"/>
</dbReference>
<keyword evidence="4 8" id="KW-0560">Oxidoreductase</keyword>
<dbReference type="PRINTS" id="PR00463">
    <property type="entry name" value="EP450I"/>
</dbReference>
<dbReference type="SUPFAM" id="SSF48264">
    <property type="entry name" value="Cytochrome P450"/>
    <property type="match status" value="1"/>
</dbReference>
<evidence type="ECO:0000313" key="11">
    <source>
        <dbReference type="EMBL" id="CAF4032111.1"/>
    </source>
</evidence>
<keyword evidence="6 8" id="KW-0503">Monooxygenase</keyword>
<keyword evidence="10" id="KW-0812">Transmembrane</keyword>
<keyword evidence="3 7" id="KW-0479">Metal-binding</keyword>
<dbReference type="AlphaFoldDB" id="A0A819QAH8"/>
<dbReference type="PANTHER" id="PTHR24291">
    <property type="entry name" value="CYTOCHROME P450 FAMILY 4"/>
    <property type="match status" value="1"/>
</dbReference>
<dbReference type="PROSITE" id="PS00086">
    <property type="entry name" value="CYTOCHROME_P450"/>
    <property type="match status" value="1"/>
</dbReference>
<evidence type="ECO:0000256" key="1">
    <source>
        <dbReference type="ARBA" id="ARBA00010617"/>
    </source>
</evidence>
<comment type="cofactor">
    <cofactor evidence="7">
        <name>heme</name>
        <dbReference type="ChEBI" id="CHEBI:30413"/>
    </cofactor>
</comment>
<evidence type="ECO:0000256" key="10">
    <source>
        <dbReference type="SAM" id="Phobius"/>
    </source>
</evidence>
<dbReference type="InterPro" id="IPR001128">
    <property type="entry name" value="Cyt_P450"/>
</dbReference>
<dbReference type="Pfam" id="PF00067">
    <property type="entry name" value="p450"/>
    <property type="match status" value="1"/>
</dbReference>
<dbReference type="CDD" id="cd00302">
    <property type="entry name" value="cytochrome_P450"/>
    <property type="match status" value="1"/>
</dbReference>
<dbReference type="InterPro" id="IPR017972">
    <property type="entry name" value="Cyt_P450_CS"/>
</dbReference>